<keyword evidence="1" id="KW-0328">Glycosyltransferase</keyword>
<gene>
    <name evidence="5" type="ORF">M569_01001</name>
</gene>
<accession>S8D2Y5</accession>
<evidence type="ECO:0000256" key="1">
    <source>
        <dbReference type="ARBA" id="ARBA00022676"/>
    </source>
</evidence>
<evidence type="ECO:0000256" key="3">
    <source>
        <dbReference type="ARBA" id="ARBA00023211"/>
    </source>
</evidence>
<dbReference type="InterPro" id="IPR002495">
    <property type="entry name" value="Glyco_trans_8"/>
</dbReference>
<protein>
    <recommendedName>
        <fullName evidence="4">Hexosyltransferase</fullName>
        <ecNumber evidence="4">2.4.1.-</ecNumber>
    </recommendedName>
</protein>
<evidence type="ECO:0000313" key="5">
    <source>
        <dbReference type="EMBL" id="EPS73755.1"/>
    </source>
</evidence>
<comment type="similarity">
    <text evidence="4">Belongs to the glycosyltransferase 8 family.</text>
</comment>
<evidence type="ECO:0000313" key="6">
    <source>
        <dbReference type="Proteomes" id="UP000015453"/>
    </source>
</evidence>
<dbReference type="InterPro" id="IPR029044">
    <property type="entry name" value="Nucleotide-diphossugar_trans"/>
</dbReference>
<dbReference type="Pfam" id="PF01501">
    <property type="entry name" value="Glyco_transf_8"/>
    <property type="match status" value="1"/>
</dbReference>
<dbReference type="CDD" id="cd02537">
    <property type="entry name" value="GT8_Glycogenin"/>
    <property type="match status" value="1"/>
</dbReference>
<proteinExistence type="inferred from homology"/>
<reference evidence="5 6" key="1">
    <citation type="journal article" date="2013" name="BMC Genomics">
        <title>The miniature genome of a carnivorous plant Genlisea aurea contains a low number of genes and short non-coding sequences.</title>
        <authorList>
            <person name="Leushkin E.V."/>
            <person name="Sutormin R.A."/>
            <person name="Nabieva E.R."/>
            <person name="Penin A.A."/>
            <person name="Kondrashov A.S."/>
            <person name="Logacheva M.D."/>
        </authorList>
    </citation>
    <scope>NUCLEOTIDE SEQUENCE [LARGE SCALE GENOMIC DNA]</scope>
</reference>
<dbReference type="Gene3D" id="3.90.550.10">
    <property type="entry name" value="Spore Coat Polysaccharide Biosynthesis Protein SpsA, Chain A"/>
    <property type="match status" value="1"/>
</dbReference>
<keyword evidence="3" id="KW-0464">Manganese</keyword>
<dbReference type="PANTHER" id="PTHR11183">
    <property type="entry name" value="GLYCOGENIN SUBFAMILY MEMBER"/>
    <property type="match status" value="1"/>
</dbReference>
<evidence type="ECO:0000256" key="4">
    <source>
        <dbReference type="RuleBase" id="RU362027"/>
    </source>
</evidence>
<dbReference type="AlphaFoldDB" id="S8D2Y5"/>
<dbReference type="OrthoDB" id="2014201at2759"/>
<dbReference type="EC" id="2.4.1.-" evidence="4"/>
<dbReference type="GO" id="GO:0016757">
    <property type="term" value="F:glycosyltransferase activity"/>
    <property type="evidence" value="ECO:0007669"/>
    <property type="project" value="UniProtKB-KW"/>
</dbReference>
<keyword evidence="2" id="KW-0808">Transferase</keyword>
<dbReference type="SUPFAM" id="SSF53448">
    <property type="entry name" value="Nucleotide-diphospho-sugar transferases"/>
    <property type="match status" value="1"/>
</dbReference>
<keyword evidence="6" id="KW-1185">Reference proteome</keyword>
<name>S8D2Y5_9LAMI</name>
<evidence type="ECO:0000256" key="2">
    <source>
        <dbReference type="ARBA" id="ARBA00022679"/>
    </source>
</evidence>
<comment type="caution">
    <text evidence="5">The sequence shown here is derived from an EMBL/GenBank/DDBJ whole genome shotgun (WGS) entry which is preliminary data.</text>
</comment>
<organism evidence="5 6">
    <name type="scientific">Genlisea aurea</name>
    <dbReference type="NCBI Taxonomy" id="192259"/>
    <lineage>
        <taxon>Eukaryota</taxon>
        <taxon>Viridiplantae</taxon>
        <taxon>Streptophyta</taxon>
        <taxon>Embryophyta</taxon>
        <taxon>Tracheophyta</taxon>
        <taxon>Spermatophyta</taxon>
        <taxon>Magnoliopsida</taxon>
        <taxon>eudicotyledons</taxon>
        <taxon>Gunneridae</taxon>
        <taxon>Pentapetalae</taxon>
        <taxon>asterids</taxon>
        <taxon>lamiids</taxon>
        <taxon>Lamiales</taxon>
        <taxon>Lentibulariaceae</taxon>
        <taxon>Genlisea</taxon>
    </lineage>
</organism>
<sequence>MEENERGDVKKWSSEGHAVIHFSFEKVCHTIGWGDLGSTRRCPLIPMPDFDGYEDVDMIVAKLPCGEKDVFRLQVHLVVANLAVHRGKWDAEGKMDVVFVTQCPPMIEIFRCDDVVAEDGDRRFYRPEKWRLEKKVAMPVGPCGTSMPLLWDDEVTGFSTTAAAKREAYATVLYSSENYVCGAMVVAQTLIRSGTKRDLILLHDDSISPPKLAALKTAGWKLRPITRIRNPKAITGSHNEYNYSKFRIWQLTEYDKVVYIDPDVVVLNNLDVLFNFPQLSAAWDQGSDSDIVFNSGVMVIEPSSCTLGTIMTRIDEINSCNGGDQGFLNEFYRWWHPLPSSVNLLTLFWMNSTYGIRARNRATGSVPESIHYYDRVFDTFWADSTSHEPKKVHAVHYLGTKPWRCYRDYNCNWDDLYGRGYADDVTHTWWWRVHDGMNDELKRFCGLTETRKVELEKMRDKARDLKFGDYHWRINVTDPRQFNTI</sequence>
<dbReference type="EMBL" id="AUSU01000315">
    <property type="protein sequence ID" value="EPS73755.1"/>
    <property type="molecule type" value="Genomic_DNA"/>
</dbReference>
<dbReference type="Proteomes" id="UP000015453">
    <property type="component" value="Unassembled WGS sequence"/>
</dbReference>
<dbReference type="InterPro" id="IPR050587">
    <property type="entry name" value="GNT1/Glycosyltrans_8"/>
</dbReference>